<dbReference type="PROSITE" id="PS01124">
    <property type="entry name" value="HTH_ARAC_FAMILY_2"/>
    <property type="match status" value="1"/>
</dbReference>
<dbReference type="InterPro" id="IPR020449">
    <property type="entry name" value="Tscrpt_reg_AraC-type_HTH"/>
</dbReference>
<dbReference type="GO" id="GO:0043565">
    <property type="term" value="F:sequence-specific DNA binding"/>
    <property type="evidence" value="ECO:0007669"/>
    <property type="project" value="InterPro"/>
</dbReference>
<dbReference type="OrthoDB" id="9801308at2"/>
<dbReference type="GO" id="GO:0003700">
    <property type="term" value="F:DNA-binding transcription factor activity"/>
    <property type="evidence" value="ECO:0007669"/>
    <property type="project" value="InterPro"/>
</dbReference>
<protein>
    <submittedName>
        <fullName evidence="5">Helix-turn-helix, AraC domain-containing protein</fullName>
    </submittedName>
</protein>
<keyword evidence="6" id="KW-1185">Reference proteome</keyword>
<keyword evidence="3" id="KW-0804">Transcription</keyword>
<evidence type="ECO:0000313" key="5">
    <source>
        <dbReference type="EMBL" id="EIW20321.1"/>
    </source>
</evidence>
<keyword evidence="2" id="KW-0238">DNA-binding</keyword>
<reference evidence="5 6" key="1">
    <citation type="journal article" date="2012" name="J. Bacteriol.">
        <title>Draft Genome Sequences for Two Metal-Reducing Pelosinus fermentans Strains Isolated from a Cr(VI)-Contaminated Site and for Type Strain R7.</title>
        <authorList>
            <person name="Brown S.D."/>
            <person name="Podar M."/>
            <person name="Klingeman D.M."/>
            <person name="Johnson C.M."/>
            <person name="Yang Z.K."/>
            <person name="Utturkar S.M."/>
            <person name="Land M.L."/>
            <person name="Mosher J.J."/>
            <person name="Hurt R.A.Jr."/>
            <person name="Phelps T.J."/>
            <person name="Palumbo A.V."/>
            <person name="Arkin A.P."/>
            <person name="Hazen T.C."/>
            <person name="Elias D.A."/>
        </authorList>
    </citation>
    <scope>NUCLEOTIDE SEQUENCE [LARGE SCALE GENOMIC DNA]</scope>
    <source>
        <strain evidence="5 6">B4</strain>
    </source>
</reference>
<proteinExistence type="predicted"/>
<dbReference type="PATRIC" id="fig|1149862.3.peg.566"/>
<dbReference type="PANTHER" id="PTHR47893">
    <property type="entry name" value="REGULATORY PROTEIN PCHR"/>
    <property type="match status" value="1"/>
</dbReference>
<dbReference type="InterPro" id="IPR009057">
    <property type="entry name" value="Homeodomain-like_sf"/>
</dbReference>
<evidence type="ECO:0000313" key="6">
    <source>
        <dbReference type="Proteomes" id="UP000004324"/>
    </source>
</evidence>
<dbReference type="SUPFAM" id="SSF46689">
    <property type="entry name" value="Homeodomain-like"/>
    <property type="match status" value="1"/>
</dbReference>
<evidence type="ECO:0000259" key="4">
    <source>
        <dbReference type="PROSITE" id="PS01124"/>
    </source>
</evidence>
<keyword evidence="1" id="KW-0805">Transcription regulation</keyword>
<evidence type="ECO:0000256" key="1">
    <source>
        <dbReference type="ARBA" id="ARBA00023015"/>
    </source>
</evidence>
<dbReference type="EMBL" id="AKVJ01000007">
    <property type="protein sequence ID" value="EIW20321.1"/>
    <property type="molecule type" value="Genomic_DNA"/>
</dbReference>
<dbReference type="Gene3D" id="1.10.10.60">
    <property type="entry name" value="Homeodomain-like"/>
    <property type="match status" value="1"/>
</dbReference>
<organism evidence="5 6">
    <name type="scientific">Pelosinus fermentans B4</name>
    <dbReference type="NCBI Taxonomy" id="1149862"/>
    <lineage>
        <taxon>Bacteria</taxon>
        <taxon>Bacillati</taxon>
        <taxon>Bacillota</taxon>
        <taxon>Negativicutes</taxon>
        <taxon>Selenomonadales</taxon>
        <taxon>Sporomusaceae</taxon>
        <taxon>Pelosinus</taxon>
    </lineage>
</organism>
<dbReference type="InterPro" id="IPR018060">
    <property type="entry name" value="HTH_AraC"/>
</dbReference>
<dbReference type="SMART" id="SM00342">
    <property type="entry name" value="HTH_ARAC"/>
    <property type="match status" value="1"/>
</dbReference>
<dbReference type="RefSeq" id="WP_007931069.1">
    <property type="nucleotide sequence ID" value="NZ_AKVJ01000007.1"/>
</dbReference>
<dbReference type="PANTHER" id="PTHR47893:SF1">
    <property type="entry name" value="REGULATORY PROTEIN PCHR"/>
    <property type="match status" value="1"/>
</dbReference>
<gene>
    <name evidence="5" type="ORF">FB4_2285</name>
</gene>
<dbReference type="PRINTS" id="PR00032">
    <property type="entry name" value="HTHARAC"/>
</dbReference>
<dbReference type="Proteomes" id="UP000004324">
    <property type="component" value="Unassembled WGS sequence"/>
</dbReference>
<feature type="domain" description="HTH araC/xylS-type" evidence="4">
    <location>
        <begin position="229"/>
        <end position="327"/>
    </location>
</feature>
<dbReference type="InterPro" id="IPR053142">
    <property type="entry name" value="PchR_regulatory_protein"/>
</dbReference>
<sequence>MDTNEYLTGNAGLAGQLSCSTRGFGNGVLYGLPPQNGNSWLVDIHPAAGLFFTDAYFTLLEPVVREYQMEQPGLWLWSVASGDITIVENGKKTRKLEPGIHVLVNQGKPFKIIYGTEQPMWYTSMLVFHDCLGRYLKAHPLESPFYLAEAACWKPFQYNTPDVVMVFEQLKYAIRNGDAPPPFMYYESKLGELLSLIVRNMQYPHLWEDYLKKNRNQKHLTYQNRKYIWKVKEELDKNILQPPSMEQLIVLAEMGATKLRQSFKLWYGITIAEYIRQEKLKHALRLLSVDDLSISNIAATVGYESASKFALAFKKVYHVTPSEVRKSFLI</sequence>
<evidence type="ECO:0000256" key="3">
    <source>
        <dbReference type="ARBA" id="ARBA00023163"/>
    </source>
</evidence>
<accession>I9LIV2</accession>
<evidence type="ECO:0000256" key="2">
    <source>
        <dbReference type="ARBA" id="ARBA00023125"/>
    </source>
</evidence>
<name>I9LIV2_9FIRM</name>
<dbReference type="Pfam" id="PF12833">
    <property type="entry name" value="HTH_18"/>
    <property type="match status" value="1"/>
</dbReference>
<dbReference type="AlphaFoldDB" id="I9LIV2"/>
<comment type="caution">
    <text evidence="5">The sequence shown here is derived from an EMBL/GenBank/DDBJ whole genome shotgun (WGS) entry which is preliminary data.</text>
</comment>